<proteinExistence type="predicted"/>
<gene>
    <name evidence="1" type="ORF">METZ01_LOCUS496437</name>
</gene>
<feature type="non-terminal residue" evidence="1">
    <location>
        <position position="48"/>
    </location>
</feature>
<reference evidence="1" key="1">
    <citation type="submission" date="2018-05" db="EMBL/GenBank/DDBJ databases">
        <authorList>
            <person name="Lanie J.A."/>
            <person name="Ng W.-L."/>
            <person name="Kazmierczak K.M."/>
            <person name="Andrzejewski T.M."/>
            <person name="Davidsen T.M."/>
            <person name="Wayne K.J."/>
            <person name="Tettelin H."/>
            <person name="Glass J.I."/>
            <person name="Rusch D."/>
            <person name="Podicherti R."/>
            <person name="Tsui H.-C.T."/>
            <person name="Winkler M.E."/>
        </authorList>
    </citation>
    <scope>NUCLEOTIDE SEQUENCE</scope>
</reference>
<evidence type="ECO:0000313" key="1">
    <source>
        <dbReference type="EMBL" id="SVE43583.1"/>
    </source>
</evidence>
<feature type="non-terminal residue" evidence="1">
    <location>
        <position position="1"/>
    </location>
</feature>
<protein>
    <submittedName>
        <fullName evidence="1">Uncharacterized protein</fullName>
    </submittedName>
</protein>
<dbReference type="EMBL" id="UINC01217125">
    <property type="protein sequence ID" value="SVE43583.1"/>
    <property type="molecule type" value="Genomic_DNA"/>
</dbReference>
<accession>A0A383DGZ4</accession>
<sequence>EGMLRWRATGGRAALRRLHRRAIHLAARARDLWSRRRPYGDSRHRRRV</sequence>
<organism evidence="1">
    <name type="scientific">marine metagenome</name>
    <dbReference type="NCBI Taxonomy" id="408172"/>
    <lineage>
        <taxon>unclassified sequences</taxon>
        <taxon>metagenomes</taxon>
        <taxon>ecological metagenomes</taxon>
    </lineage>
</organism>
<dbReference type="AlphaFoldDB" id="A0A383DGZ4"/>
<name>A0A383DGZ4_9ZZZZ</name>